<dbReference type="AlphaFoldDB" id="S3H7I0"/>
<proteinExistence type="predicted"/>
<keyword evidence="2" id="KW-1185">Reference proteome</keyword>
<sequence length="194" mass="21294">MKKLAVIAFGLVTGVPGNTPAQAFPAINPPKLVVEQQTEPVQWRHGGGGHWNGGHYGGYHHHHGSDWGLALGGLAVGAIIGGALAQPYYGPYSGSYYGSPYGYYGRSYGYYRPYRQYEPSVAYEGGSHVSWCYARYRTYRAFDNLPTLLWTPSPMRRTLLMARYLSAFSRRETPGARAATVGDLAAIGRKIDGR</sequence>
<dbReference type="HOGENOM" id="CLU_095992_1_0_5"/>
<geneLocation type="plasmid" evidence="1">
    <name>pRg502b</name>
</geneLocation>
<dbReference type="Proteomes" id="UP000014411">
    <property type="component" value="Unassembled WGS sequence"/>
</dbReference>
<name>S3H7I0_9HYPH</name>
<dbReference type="EMBL" id="AEYE02000035">
    <property type="protein sequence ID" value="EPE94867.1"/>
    <property type="molecule type" value="Genomic_DNA"/>
</dbReference>
<organism evidence="1 2">
    <name type="scientific">Rhizobium grahamii CCGE 502</name>
    <dbReference type="NCBI Taxonomy" id="990285"/>
    <lineage>
        <taxon>Bacteria</taxon>
        <taxon>Pseudomonadati</taxon>
        <taxon>Pseudomonadota</taxon>
        <taxon>Alphaproteobacteria</taxon>
        <taxon>Hyphomicrobiales</taxon>
        <taxon>Rhizobiaceae</taxon>
        <taxon>Rhizobium/Agrobacterium group</taxon>
        <taxon>Rhizobium</taxon>
    </lineage>
</organism>
<evidence type="ECO:0000313" key="2">
    <source>
        <dbReference type="Proteomes" id="UP000014411"/>
    </source>
</evidence>
<comment type="caution">
    <text evidence="1">The sequence shown here is derived from an EMBL/GenBank/DDBJ whole genome shotgun (WGS) entry which is preliminary data.</text>
</comment>
<accession>S3H7I0</accession>
<evidence type="ECO:0000313" key="1">
    <source>
        <dbReference type="EMBL" id="EPE94867.1"/>
    </source>
</evidence>
<gene>
    <name evidence="1" type="ORF">RGCCGE502_30213</name>
</gene>
<protein>
    <submittedName>
        <fullName evidence="1">Uncharacterized protein</fullName>
    </submittedName>
</protein>
<keyword evidence="1" id="KW-0614">Plasmid</keyword>
<reference evidence="1 2" key="1">
    <citation type="journal article" date="2012" name="J. Bacteriol.">
        <title>Genome sequence of Rhizobium grahamii CCGE502, a broad-host-range symbiont with low nodulation competitiveness in Phaseolus vulgaris.</title>
        <authorList>
            <person name="Althabegoiti M.J."/>
            <person name="Lozano L."/>
            <person name="Torres-Tejerizo G."/>
            <person name="Ormeno-Orrillo E."/>
            <person name="Rogel M.A."/>
            <person name="Gonzalez V."/>
            <person name="Martinez-Romero E."/>
        </authorList>
    </citation>
    <scope>NUCLEOTIDE SEQUENCE [LARGE SCALE GENOMIC DNA]</scope>
    <source>
        <strain evidence="1 2">CCGE 502</strain>
        <plasmid evidence="1">pRg502b</plasmid>
    </source>
</reference>